<feature type="region of interest" description="Disordered" evidence="2">
    <location>
        <begin position="278"/>
        <end position="359"/>
    </location>
</feature>
<dbReference type="Gene3D" id="3.30.70.330">
    <property type="match status" value="1"/>
</dbReference>
<feature type="compositionally biased region" description="Low complexity" evidence="2">
    <location>
        <begin position="327"/>
        <end position="359"/>
    </location>
</feature>
<feature type="compositionally biased region" description="Low complexity" evidence="2">
    <location>
        <begin position="22"/>
        <end position="39"/>
    </location>
</feature>
<dbReference type="InterPro" id="IPR050441">
    <property type="entry name" value="RBM"/>
</dbReference>
<dbReference type="SMART" id="SM00360">
    <property type="entry name" value="RRM"/>
    <property type="match status" value="1"/>
</dbReference>
<reference evidence="4" key="1">
    <citation type="submission" date="2022-07" db="EMBL/GenBank/DDBJ databases">
        <authorList>
            <person name="Macas J."/>
            <person name="Novak P."/>
            <person name="Neumann P."/>
        </authorList>
    </citation>
    <scope>NUCLEOTIDE SEQUENCE</scope>
</reference>
<feature type="domain" description="RRM" evidence="3">
    <location>
        <begin position="51"/>
        <end position="129"/>
    </location>
</feature>
<dbReference type="AlphaFoldDB" id="A0A9P0YRY6"/>
<dbReference type="Proteomes" id="UP001152484">
    <property type="component" value="Unassembled WGS sequence"/>
</dbReference>
<dbReference type="GO" id="GO:0003723">
    <property type="term" value="F:RNA binding"/>
    <property type="evidence" value="ECO:0007669"/>
    <property type="project" value="UniProtKB-UniRule"/>
</dbReference>
<feature type="compositionally biased region" description="Basic and acidic residues" evidence="2">
    <location>
        <begin position="146"/>
        <end position="167"/>
    </location>
</feature>
<dbReference type="SUPFAM" id="SSF54928">
    <property type="entry name" value="RNA-binding domain, RBD"/>
    <property type="match status" value="1"/>
</dbReference>
<feature type="region of interest" description="Disordered" evidence="2">
    <location>
        <begin position="207"/>
        <end position="228"/>
    </location>
</feature>
<accession>A0A9P0YRY6</accession>
<proteinExistence type="predicted"/>
<evidence type="ECO:0000313" key="5">
    <source>
        <dbReference type="Proteomes" id="UP001152484"/>
    </source>
</evidence>
<dbReference type="InterPro" id="IPR012677">
    <property type="entry name" value="Nucleotide-bd_a/b_plait_sf"/>
</dbReference>
<organism evidence="4 5">
    <name type="scientific">Cuscuta europaea</name>
    <name type="common">European dodder</name>
    <dbReference type="NCBI Taxonomy" id="41803"/>
    <lineage>
        <taxon>Eukaryota</taxon>
        <taxon>Viridiplantae</taxon>
        <taxon>Streptophyta</taxon>
        <taxon>Embryophyta</taxon>
        <taxon>Tracheophyta</taxon>
        <taxon>Spermatophyta</taxon>
        <taxon>Magnoliopsida</taxon>
        <taxon>eudicotyledons</taxon>
        <taxon>Gunneridae</taxon>
        <taxon>Pentapetalae</taxon>
        <taxon>asterids</taxon>
        <taxon>lamiids</taxon>
        <taxon>Solanales</taxon>
        <taxon>Convolvulaceae</taxon>
        <taxon>Cuscuteae</taxon>
        <taxon>Cuscuta</taxon>
        <taxon>Cuscuta subgen. Cuscuta</taxon>
    </lineage>
</organism>
<comment type="caution">
    <text evidence="4">The sequence shown here is derived from an EMBL/GenBank/DDBJ whole genome shotgun (WGS) entry which is preliminary data.</text>
</comment>
<dbReference type="Pfam" id="PF00076">
    <property type="entry name" value="RRM_1"/>
    <property type="match status" value="1"/>
</dbReference>
<evidence type="ECO:0000259" key="3">
    <source>
        <dbReference type="PROSITE" id="PS50102"/>
    </source>
</evidence>
<evidence type="ECO:0000256" key="1">
    <source>
        <dbReference type="PROSITE-ProRule" id="PRU00176"/>
    </source>
</evidence>
<dbReference type="InterPro" id="IPR035979">
    <property type="entry name" value="RBD_domain_sf"/>
</dbReference>
<feature type="region of interest" description="Disordered" evidence="2">
    <location>
        <begin position="146"/>
        <end position="183"/>
    </location>
</feature>
<evidence type="ECO:0000256" key="2">
    <source>
        <dbReference type="SAM" id="MobiDB-lite"/>
    </source>
</evidence>
<dbReference type="InterPro" id="IPR000504">
    <property type="entry name" value="RRM_dom"/>
</dbReference>
<dbReference type="PROSITE" id="PS50102">
    <property type="entry name" value="RRM"/>
    <property type="match status" value="1"/>
</dbReference>
<gene>
    <name evidence="4" type="ORF">CEURO_LOCUS4713</name>
</gene>
<dbReference type="EMBL" id="CAMAPE010000008">
    <property type="protein sequence ID" value="CAH9073229.1"/>
    <property type="molecule type" value="Genomic_DNA"/>
</dbReference>
<name>A0A9P0YRY6_CUSEU</name>
<protein>
    <recommendedName>
        <fullName evidence="3">RRM domain-containing protein</fullName>
    </recommendedName>
</protein>
<dbReference type="PANTHER" id="PTHR48034">
    <property type="entry name" value="TRANSFORMER-2 SEX-DETERMINING PROTEIN-RELATED"/>
    <property type="match status" value="1"/>
</dbReference>
<evidence type="ECO:0000313" key="4">
    <source>
        <dbReference type="EMBL" id="CAH9073229.1"/>
    </source>
</evidence>
<keyword evidence="5" id="KW-1185">Reference proteome</keyword>
<keyword evidence="1" id="KW-0694">RNA-binding</keyword>
<dbReference type="OrthoDB" id="6159137at2759"/>
<sequence>MSYSKRSRYSSSPYYKYYSRSVSRSLSRSPSFSRSQSRSRYLDDDAENPGNNLYVTGLSRRVREEDLEIHFSSEGKVEGIHLVVDPWTRESRGFAFVTMSSLKDAERCIKYLNRSVLQGRVITVEKARRRRGRTPTPGKYLGLRTVRDRRGSRDYSRSRSLSSERYRSRSRSNSPYYRRRRRSYSPYYRDRSYSPYSPVYDRGISYSRSVSRSPRSPHSRSPYSRVYRYHSPNDRDYYYYNRRSVYRCSPDERRDYYCRRSQRYRSISRSISPRCRSYMRSYTPSSVSPPRGHRRSYSRSVSPIPRKSCKWTDSSYSYRRGRRSSHKSCSSRSRSLSATSASSRSHSRSFTSESTSPSH</sequence>
<feature type="region of interest" description="Disordered" evidence="2">
    <location>
        <begin position="22"/>
        <end position="48"/>
    </location>
</feature>